<dbReference type="InterPro" id="IPR001164">
    <property type="entry name" value="ArfGAP_dom"/>
</dbReference>
<feature type="compositionally biased region" description="Basic and acidic residues" evidence="6">
    <location>
        <begin position="247"/>
        <end position="269"/>
    </location>
</feature>
<accession>A0A8J2K7G2</accession>
<evidence type="ECO:0000256" key="1">
    <source>
        <dbReference type="ARBA" id="ARBA00022468"/>
    </source>
</evidence>
<keyword evidence="2" id="KW-0479">Metal-binding</keyword>
<evidence type="ECO:0000256" key="3">
    <source>
        <dbReference type="ARBA" id="ARBA00022771"/>
    </source>
</evidence>
<dbReference type="EMBL" id="CAJVCH010242470">
    <property type="protein sequence ID" value="CAG7733079.1"/>
    <property type="molecule type" value="Genomic_DNA"/>
</dbReference>
<keyword evidence="4" id="KW-0862">Zinc</keyword>
<dbReference type="GO" id="GO:0000139">
    <property type="term" value="C:Golgi membrane"/>
    <property type="evidence" value="ECO:0007669"/>
    <property type="project" value="GOC"/>
</dbReference>
<evidence type="ECO:0000256" key="5">
    <source>
        <dbReference type="PROSITE-ProRule" id="PRU00288"/>
    </source>
</evidence>
<dbReference type="Pfam" id="PF01412">
    <property type="entry name" value="ArfGap"/>
    <property type="match status" value="1"/>
</dbReference>
<keyword evidence="1" id="KW-0343">GTPase activation</keyword>
<evidence type="ECO:0000256" key="6">
    <source>
        <dbReference type="SAM" id="MobiDB-lite"/>
    </source>
</evidence>
<comment type="caution">
    <text evidence="8">The sequence shown here is derived from an EMBL/GenBank/DDBJ whole genome shotgun (WGS) entry which is preliminary data.</text>
</comment>
<dbReference type="AlphaFoldDB" id="A0A8J2K7G2"/>
<evidence type="ECO:0000256" key="2">
    <source>
        <dbReference type="ARBA" id="ARBA00022723"/>
    </source>
</evidence>
<dbReference type="GO" id="GO:0005096">
    <property type="term" value="F:GTPase activator activity"/>
    <property type="evidence" value="ECO:0007669"/>
    <property type="project" value="UniProtKB-KW"/>
</dbReference>
<dbReference type="PANTHER" id="PTHR45686:SF4">
    <property type="entry name" value="ADP-RIBOSYLATION FACTOR GTPASE ACTIVATING PROTEIN 3, ISOFORM H"/>
    <property type="match status" value="1"/>
</dbReference>
<dbReference type="CDD" id="cd08831">
    <property type="entry name" value="ArfGap_ArfGap2_3_like"/>
    <property type="match status" value="1"/>
</dbReference>
<name>A0A8J2K7G2_9HEXA</name>
<keyword evidence="3 5" id="KW-0863">Zinc-finger</keyword>
<reference evidence="8" key="1">
    <citation type="submission" date="2021-06" db="EMBL/GenBank/DDBJ databases">
        <authorList>
            <person name="Hodson N. C."/>
            <person name="Mongue J. A."/>
            <person name="Jaron S. K."/>
        </authorList>
    </citation>
    <scope>NUCLEOTIDE SEQUENCE</scope>
</reference>
<feature type="domain" description="Arf-GAP" evidence="7">
    <location>
        <begin position="13"/>
        <end position="131"/>
    </location>
</feature>
<protein>
    <recommendedName>
        <fullName evidence="7">Arf-GAP domain-containing protein</fullName>
    </recommendedName>
</protein>
<evidence type="ECO:0000256" key="4">
    <source>
        <dbReference type="ARBA" id="ARBA00022833"/>
    </source>
</evidence>
<organism evidence="8 9">
    <name type="scientific">Allacma fusca</name>
    <dbReference type="NCBI Taxonomy" id="39272"/>
    <lineage>
        <taxon>Eukaryota</taxon>
        <taxon>Metazoa</taxon>
        <taxon>Ecdysozoa</taxon>
        <taxon>Arthropoda</taxon>
        <taxon>Hexapoda</taxon>
        <taxon>Collembola</taxon>
        <taxon>Symphypleona</taxon>
        <taxon>Sminthuridae</taxon>
        <taxon>Allacma</taxon>
    </lineage>
</organism>
<feature type="compositionally biased region" description="Gly residues" evidence="6">
    <location>
        <begin position="408"/>
        <end position="417"/>
    </location>
</feature>
<feature type="compositionally biased region" description="Polar residues" evidence="6">
    <location>
        <begin position="328"/>
        <end position="338"/>
    </location>
</feature>
<dbReference type="OrthoDB" id="983479at2759"/>
<dbReference type="Proteomes" id="UP000708208">
    <property type="component" value="Unassembled WGS sequence"/>
</dbReference>
<feature type="compositionally biased region" description="Polar residues" evidence="6">
    <location>
        <begin position="198"/>
        <end position="210"/>
    </location>
</feature>
<evidence type="ECO:0000259" key="7">
    <source>
        <dbReference type="PROSITE" id="PS50115"/>
    </source>
</evidence>
<proteinExistence type="predicted"/>
<dbReference type="GO" id="GO:0008270">
    <property type="term" value="F:zinc ion binding"/>
    <property type="evidence" value="ECO:0007669"/>
    <property type="project" value="UniProtKB-KW"/>
</dbReference>
<dbReference type="FunFam" id="1.10.220.150:FF:000004">
    <property type="entry name" value="Putative ADP-ribosylation factor GTPase-activating protein 2"/>
    <property type="match status" value="1"/>
</dbReference>
<feature type="region of interest" description="Disordered" evidence="6">
    <location>
        <begin position="180"/>
        <end position="228"/>
    </location>
</feature>
<feature type="compositionally biased region" description="Low complexity" evidence="6">
    <location>
        <begin position="357"/>
        <end position="369"/>
    </location>
</feature>
<dbReference type="SMART" id="SM00105">
    <property type="entry name" value="ArfGap"/>
    <property type="match status" value="1"/>
</dbReference>
<dbReference type="PROSITE" id="PS50115">
    <property type="entry name" value="ARFGAP"/>
    <property type="match status" value="1"/>
</dbReference>
<evidence type="ECO:0000313" key="8">
    <source>
        <dbReference type="EMBL" id="CAG7733079.1"/>
    </source>
</evidence>
<feature type="compositionally biased region" description="Basic and acidic residues" evidence="6">
    <location>
        <begin position="287"/>
        <end position="303"/>
    </location>
</feature>
<dbReference type="PANTHER" id="PTHR45686">
    <property type="entry name" value="ADP-RIBOSYLATION FACTOR GTPASE ACTIVATING PROTEIN 3, ISOFORM H-RELATED"/>
    <property type="match status" value="1"/>
</dbReference>
<feature type="compositionally biased region" description="Basic and acidic residues" evidence="6">
    <location>
        <begin position="372"/>
        <end position="386"/>
    </location>
</feature>
<evidence type="ECO:0000313" key="9">
    <source>
        <dbReference type="Proteomes" id="UP000708208"/>
    </source>
</evidence>
<keyword evidence="9" id="KW-1185">Reference proteome</keyword>
<feature type="region of interest" description="Disordered" evidence="6">
    <location>
        <begin position="247"/>
        <end position="420"/>
    </location>
</feature>
<gene>
    <name evidence="8" type="ORF">AFUS01_LOCUS21547</name>
</gene>
<dbReference type="GO" id="GO:0048205">
    <property type="term" value="P:COPI coating of Golgi vesicle"/>
    <property type="evidence" value="ECO:0007669"/>
    <property type="project" value="TreeGrafter"/>
</dbReference>
<sequence length="564" mass="62649">MTDDGPRNKGEIQEIFRRLRNVSSNRVCFDCNAKNPTWSSVTYGVFICIDCSAVHRSLGVHLSFVRSTQLDTTWTWTQLRSMQLGGNANASTFFIQHNCTSNDAQQKYNSRAAQLYREKLSQMVSKYNKIHGNKIVFESDEGDGETERDVDFFDEMHSVRPVVENLPIDNMAKLNMLDKDSENQSTTGPNVEAALRSEPSSSGPRKSTIGQRKPANKLGAKKAGIGAQKVKADFSEIEREAQMIDQMREKQDEEARAAAERRSEEEERSLVSMRLAYQDLGKQQQQRQDKLKTTDPKKADQVERLGMGIGIRSGVSHSAISDMKTIDQESPSTYNKQPSGRGDRKAESFFDDFEIIGDSSSYGLSSGFSTRKSSDWDFEKPRRRDSDDEIVAVSKPKTREPVSSISSSGGGGGGGVGDEAQKKFGNAKAISSEQFFCGGQDADFERRTNLTRFEGSTSISSADYFGDGRQRNLQSQSSLSTLQNVDLDDVKESVRQGVTKVAVTHLTISRILLIETSKSFQNYSSVQTRCSETLTIQKMSAISKKKNDETDAMSAVYSDTTLNS</sequence>